<protein>
    <submittedName>
        <fullName evidence="2">Uncharacterized protein</fullName>
    </submittedName>
</protein>
<evidence type="ECO:0000313" key="3">
    <source>
        <dbReference type="Proteomes" id="UP000244722"/>
    </source>
</evidence>
<evidence type="ECO:0000313" key="2">
    <source>
        <dbReference type="EMBL" id="PUU76687.1"/>
    </source>
</evidence>
<proteinExistence type="predicted"/>
<name>A0A2T6ZMH2_TUBBO</name>
<sequence>MQALVLAVVVFALGALFFPLKAHDPSQPLQITLSDELTTYLSMHTGIGGFAHRLLGTLRYRIRCQILEICLVWKSVRLTSRAFFAKSF</sequence>
<organism evidence="2 3">
    <name type="scientific">Tuber borchii</name>
    <name type="common">White truffle</name>
    <dbReference type="NCBI Taxonomy" id="42251"/>
    <lineage>
        <taxon>Eukaryota</taxon>
        <taxon>Fungi</taxon>
        <taxon>Dikarya</taxon>
        <taxon>Ascomycota</taxon>
        <taxon>Pezizomycotina</taxon>
        <taxon>Pezizomycetes</taxon>
        <taxon>Pezizales</taxon>
        <taxon>Tuberaceae</taxon>
        <taxon>Tuber</taxon>
    </lineage>
</organism>
<reference evidence="2 3" key="1">
    <citation type="submission" date="2017-04" db="EMBL/GenBank/DDBJ databases">
        <title>Draft genome sequence of Tuber borchii Vittad., a whitish edible truffle.</title>
        <authorList>
            <consortium name="DOE Joint Genome Institute"/>
            <person name="Murat C."/>
            <person name="Kuo A."/>
            <person name="Barry K.W."/>
            <person name="Clum A."/>
            <person name="Dockter R.B."/>
            <person name="Fauchery L."/>
            <person name="Iotti M."/>
            <person name="Kohler A."/>
            <person name="Labutti K."/>
            <person name="Lindquist E.A."/>
            <person name="Lipzen A."/>
            <person name="Ohm R.A."/>
            <person name="Wang M."/>
            <person name="Grigoriev I.V."/>
            <person name="Zambonelli A."/>
            <person name="Martin F.M."/>
        </authorList>
    </citation>
    <scope>NUCLEOTIDE SEQUENCE [LARGE SCALE GENOMIC DNA]</scope>
    <source>
        <strain evidence="2 3">Tbo3840</strain>
    </source>
</reference>
<keyword evidence="3" id="KW-1185">Reference proteome</keyword>
<accession>A0A2T6ZMH2</accession>
<evidence type="ECO:0000256" key="1">
    <source>
        <dbReference type="SAM" id="SignalP"/>
    </source>
</evidence>
<feature type="signal peptide" evidence="1">
    <location>
        <begin position="1"/>
        <end position="22"/>
    </location>
</feature>
<gene>
    <name evidence="2" type="ORF">B9Z19DRAFT_230903</name>
</gene>
<dbReference type="Proteomes" id="UP000244722">
    <property type="component" value="Unassembled WGS sequence"/>
</dbReference>
<keyword evidence="1" id="KW-0732">Signal</keyword>
<dbReference type="AlphaFoldDB" id="A0A2T6ZMH2"/>
<comment type="caution">
    <text evidence="2">The sequence shown here is derived from an EMBL/GenBank/DDBJ whole genome shotgun (WGS) entry which is preliminary data.</text>
</comment>
<dbReference type="EMBL" id="NESQ01000179">
    <property type="protein sequence ID" value="PUU76687.1"/>
    <property type="molecule type" value="Genomic_DNA"/>
</dbReference>
<feature type="chain" id="PRO_5015580786" evidence="1">
    <location>
        <begin position="23"/>
        <end position="88"/>
    </location>
</feature>